<sequence>MCTNPILLALTRPDLPGISDFGARHREIRIGNTTEQATPQGMLLAGDKKLRGSPGYRSISSKNWCPDMDSHVVLAACKAYQSAKLKIVKGKDGATKGYIGIFTDSLVRALRSSYCTRETTYVDLVRCLDQTFYQTPVVAGKRRDACLWYQE</sequence>
<organism evidence="1 2">
    <name type="scientific">Armillaria borealis</name>
    <dbReference type="NCBI Taxonomy" id="47425"/>
    <lineage>
        <taxon>Eukaryota</taxon>
        <taxon>Fungi</taxon>
        <taxon>Dikarya</taxon>
        <taxon>Basidiomycota</taxon>
        <taxon>Agaricomycotina</taxon>
        <taxon>Agaricomycetes</taxon>
        <taxon>Agaricomycetidae</taxon>
        <taxon>Agaricales</taxon>
        <taxon>Marasmiineae</taxon>
        <taxon>Physalacriaceae</taxon>
        <taxon>Armillaria</taxon>
    </lineage>
</organism>
<protein>
    <submittedName>
        <fullName evidence="1">Uncharacterized protein</fullName>
    </submittedName>
</protein>
<proteinExistence type="predicted"/>
<gene>
    <name evidence="1" type="ORF">EV421DRAFT_1742469</name>
</gene>
<dbReference type="Gene3D" id="3.40.50.1460">
    <property type="match status" value="1"/>
</dbReference>
<dbReference type="AlphaFoldDB" id="A0AA39MFV3"/>
<name>A0AA39MFV3_9AGAR</name>
<comment type="caution">
    <text evidence="1">The sequence shown here is derived from an EMBL/GenBank/DDBJ whole genome shotgun (WGS) entry which is preliminary data.</text>
</comment>
<evidence type="ECO:0000313" key="2">
    <source>
        <dbReference type="Proteomes" id="UP001175226"/>
    </source>
</evidence>
<keyword evidence="2" id="KW-1185">Reference proteome</keyword>
<dbReference type="Proteomes" id="UP001175226">
    <property type="component" value="Unassembled WGS sequence"/>
</dbReference>
<dbReference type="EMBL" id="JAUEPT010000097">
    <property type="protein sequence ID" value="KAK0432288.1"/>
    <property type="molecule type" value="Genomic_DNA"/>
</dbReference>
<accession>A0AA39MFV3</accession>
<evidence type="ECO:0000313" key="1">
    <source>
        <dbReference type="EMBL" id="KAK0432288.1"/>
    </source>
</evidence>
<reference evidence="1" key="1">
    <citation type="submission" date="2023-06" db="EMBL/GenBank/DDBJ databases">
        <authorList>
            <consortium name="Lawrence Berkeley National Laboratory"/>
            <person name="Ahrendt S."/>
            <person name="Sahu N."/>
            <person name="Indic B."/>
            <person name="Wong-Bajracharya J."/>
            <person name="Merenyi Z."/>
            <person name="Ke H.-M."/>
            <person name="Monk M."/>
            <person name="Kocsube S."/>
            <person name="Drula E."/>
            <person name="Lipzen A."/>
            <person name="Balint B."/>
            <person name="Henrissat B."/>
            <person name="Andreopoulos B."/>
            <person name="Martin F.M."/>
            <person name="Harder C.B."/>
            <person name="Rigling D."/>
            <person name="Ford K.L."/>
            <person name="Foster G.D."/>
            <person name="Pangilinan J."/>
            <person name="Papanicolaou A."/>
            <person name="Barry K."/>
            <person name="LaButti K."/>
            <person name="Viragh M."/>
            <person name="Koriabine M."/>
            <person name="Yan M."/>
            <person name="Riley R."/>
            <person name="Champramary S."/>
            <person name="Plett K.L."/>
            <person name="Tsai I.J."/>
            <person name="Slot J."/>
            <person name="Sipos G."/>
            <person name="Plett J."/>
            <person name="Nagy L.G."/>
            <person name="Grigoriev I.V."/>
        </authorList>
    </citation>
    <scope>NUCLEOTIDE SEQUENCE</scope>
    <source>
        <strain evidence="1">FPL87.14</strain>
    </source>
</reference>